<proteinExistence type="predicted"/>
<reference evidence="1 2" key="1">
    <citation type="submission" date="2016-09" db="EMBL/GenBank/DDBJ databases">
        <title>Extensive genetic diversity and differential bi-allelic expression allows diatom success in the polar Southern Ocean.</title>
        <authorList>
            <consortium name="DOE Joint Genome Institute"/>
            <person name="Mock T."/>
            <person name="Otillar R.P."/>
            <person name="Strauss J."/>
            <person name="Dupont C."/>
            <person name="Frickenhaus S."/>
            <person name="Maumus F."/>
            <person name="Mcmullan M."/>
            <person name="Sanges R."/>
            <person name="Schmutz J."/>
            <person name="Toseland A."/>
            <person name="Valas R."/>
            <person name="Veluchamy A."/>
            <person name="Ward B.J."/>
            <person name="Allen A."/>
            <person name="Barry K."/>
            <person name="Falciatore A."/>
            <person name="Ferrante M."/>
            <person name="Fortunato A.E."/>
            <person name="Gloeckner G."/>
            <person name="Gruber A."/>
            <person name="Hipkin R."/>
            <person name="Janech M."/>
            <person name="Kroth P."/>
            <person name="Leese F."/>
            <person name="Lindquist E."/>
            <person name="Lyon B.R."/>
            <person name="Martin J."/>
            <person name="Mayer C."/>
            <person name="Parker M."/>
            <person name="Quesneville H."/>
            <person name="Raymond J."/>
            <person name="Uhlig C."/>
            <person name="Valentin K.U."/>
            <person name="Worden A.Z."/>
            <person name="Armbrust E.V."/>
            <person name="Bowler C."/>
            <person name="Green B."/>
            <person name="Moulton V."/>
            <person name="Van Oosterhout C."/>
            <person name="Grigoriev I."/>
        </authorList>
    </citation>
    <scope>NUCLEOTIDE SEQUENCE [LARGE SCALE GENOMIC DNA]</scope>
    <source>
        <strain evidence="1 2">CCMP1102</strain>
    </source>
</reference>
<keyword evidence="2" id="KW-1185">Reference proteome</keyword>
<name>A0A1E7F8K7_9STRA</name>
<evidence type="ECO:0000313" key="1">
    <source>
        <dbReference type="EMBL" id="OEU14512.1"/>
    </source>
</evidence>
<dbReference type="AlphaFoldDB" id="A0A1E7F8K7"/>
<protein>
    <submittedName>
        <fullName evidence="1">Uncharacterized protein</fullName>
    </submittedName>
</protein>
<dbReference type="EMBL" id="KV784360">
    <property type="protein sequence ID" value="OEU14512.1"/>
    <property type="molecule type" value="Genomic_DNA"/>
</dbReference>
<evidence type="ECO:0000313" key="2">
    <source>
        <dbReference type="Proteomes" id="UP000095751"/>
    </source>
</evidence>
<sequence>MDIIEETLLDFQRRSDDDNNNGSYNIVDALVTAAIDEDIHLDCVYFLLRRHPDVLHKLLLSSTSSLSSSVATGAGITTTTTNYKSKLQKRKRGS</sequence>
<dbReference type="KEGG" id="fcy:FRACYDRAFT_269597"/>
<accession>A0A1E7F8K7</accession>
<dbReference type="InParanoid" id="A0A1E7F8K7"/>
<dbReference type="Proteomes" id="UP000095751">
    <property type="component" value="Unassembled WGS sequence"/>
</dbReference>
<organism evidence="1 2">
    <name type="scientific">Fragilariopsis cylindrus CCMP1102</name>
    <dbReference type="NCBI Taxonomy" id="635003"/>
    <lineage>
        <taxon>Eukaryota</taxon>
        <taxon>Sar</taxon>
        <taxon>Stramenopiles</taxon>
        <taxon>Ochrophyta</taxon>
        <taxon>Bacillariophyta</taxon>
        <taxon>Bacillariophyceae</taxon>
        <taxon>Bacillariophycidae</taxon>
        <taxon>Bacillariales</taxon>
        <taxon>Bacillariaceae</taxon>
        <taxon>Fragilariopsis</taxon>
    </lineage>
</organism>
<gene>
    <name evidence="1" type="ORF">FRACYDRAFT_269597</name>
</gene>